<dbReference type="EMBL" id="JAJFAZ020000005">
    <property type="protein sequence ID" value="KAI5327516.1"/>
    <property type="molecule type" value="Genomic_DNA"/>
</dbReference>
<dbReference type="Proteomes" id="UP001054821">
    <property type="component" value="Chromosome 5"/>
</dbReference>
<reference evidence="1 2" key="1">
    <citation type="journal article" date="2022" name="G3 (Bethesda)">
        <title>Whole-genome sequence and methylome profiling of the almond [Prunus dulcis (Mill.) D.A. Webb] cultivar 'Nonpareil'.</title>
        <authorList>
            <person name="D'Amico-Willman K.M."/>
            <person name="Ouma W.Z."/>
            <person name="Meulia T."/>
            <person name="Sideli G.M."/>
            <person name="Gradziel T.M."/>
            <person name="Fresnedo-Ramirez J."/>
        </authorList>
    </citation>
    <scope>NUCLEOTIDE SEQUENCE [LARGE SCALE GENOMIC DNA]</scope>
    <source>
        <strain evidence="1">Clone GOH B32 T37-40</strain>
    </source>
</reference>
<proteinExistence type="predicted"/>
<protein>
    <submittedName>
        <fullName evidence="1">Uncharacterized protein</fullName>
    </submittedName>
</protein>
<gene>
    <name evidence="1" type="ORF">L3X38_026912</name>
</gene>
<organism evidence="1 2">
    <name type="scientific">Prunus dulcis</name>
    <name type="common">Almond</name>
    <name type="synonym">Amygdalus dulcis</name>
    <dbReference type="NCBI Taxonomy" id="3755"/>
    <lineage>
        <taxon>Eukaryota</taxon>
        <taxon>Viridiplantae</taxon>
        <taxon>Streptophyta</taxon>
        <taxon>Embryophyta</taxon>
        <taxon>Tracheophyta</taxon>
        <taxon>Spermatophyta</taxon>
        <taxon>Magnoliopsida</taxon>
        <taxon>eudicotyledons</taxon>
        <taxon>Gunneridae</taxon>
        <taxon>Pentapetalae</taxon>
        <taxon>rosids</taxon>
        <taxon>fabids</taxon>
        <taxon>Rosales</taxon>
        <taxon>Rosaceae</taxon>
        <taxon>Amygdaloideae</taxon>
        <taxon>Amygdaleae</taxon>
        <taxon>Prunus</taxon>
    </lineage>
</organism>
<accession>A0AAD4YZS5</accession>
<dbReference type="AlphaFoldDB" id="A0AAD4YZS5"/>
<evidence type="ECO:0000313" key="1">
    <source>
        <dbReference type="EMBL" id="KAI5327516.1"/>
    </source>
</evidence>
<name>A0AAD4YZS5_PRUDU</name>
<keyword evidence="2" id="KW-1185">Reference proteome</keyword>
<comment type="caution">
    <text evidence="1">The sequence shown here is derived from an EMBL/GenBank/DDBJ whole genome shotgun (WGS) entry which is preliminary data.</text>
</comment>
<sequence>MVVDLAIKVLADFGSQFGHLRPLFGVGPGTKVAPLNVLIMYSGYSHATGGTLSGSSSVGLIPSTLKPFFPVFALLYNSYLIGLGESTKKIKRSNRLLPAPLLAAAAASARVDDYSPSIIPSWSHFSS</sequence>
<evidence type="ECO:0000313" key="2">
    <source>
        <dbReference type="Proteomes" id="UP001054821"/>
    </source>
</evidence>